<keyword evidence="2" id="KW-0472">Membrane</keyword>
<evidence type="ECO:0000313" key="3">
    <source>
        <dbReference type="EMBL" id="PMD57875.1"/>
    </source>
</evidence>
<feature type="compositionally biased region" description="Low complexity" evidence="1">
    <location>
        <begin position="629"/>
        <end position="651"/>
    </location>
</feature>
<dbReference type="Gene3D" id="1.25.40.10">
    <property type="entry name" value="Tetratricopeptide repeat domain"/>
    <property type="match status" value="2"/>
</dbReference>
<dbReference type="Pfam" id="PF13424">
    <property type="entry name" value="TPR_12"/>
    <property type="match status" value="3"/>
</dbReference>
<dbReference type="SMART" id="SM00028">
    <property type="entry name" value="TPR"/>
    <property type="match status" value="8"/>
</dbReference>
<dbReference type="Pfam" id="PF13374">
    <property type="entry name" value="TPR_10"/>
    <property type="match status" value="2"/>
</dbReference>
<keyword evidence="2" id="KW-0812">Transmembrane</keyword>
<feature type="region of interest" description="Disordered" evidence="1">
    <location>
        <begin position="1"/>
        <end position="28"/>
    </location>
</feature>
<dbReference type="InterPro" id="IPR053137">
    <property type="entry name" value="NLR-like"/>
</dbReference>
<reference evidence="3 4" key="1">
    <citation type="submission" date="2016-04" db="EMBL/GenBank/DDBJ databases">
        <title>A degradative enzymes factory behind the ericoid mycorrhizal symbiosis.</title>
        <authorList>
            <consortium name="DOE Joint Genome Institute"/>
            <person name="Martino E."/>
            <person name="Morin E."/>
            <person name="Grelet G."/>
            <person name="Kuo A."/>
            <person name="Kohler A."/>
            <person name="Daghino S."/>
            <person name="Barry K."/>
            <person name="Choi C."/>
            <person name="Cichocki N."/>
            <person name="Clum A."/>
            <person name="Copeland A."/>
            <person name="Hainaut M."/>
            <person name="Haridas S."/>
            <person name="Labutti K."/>
            <person name="Lindquist E."/>
            <person name="Lipzen A."/>
            <person name="Khouja H.-R."/>
            <person name="Murat C."/>
            <person name="Ohm R."/>
            <person name="Olson A."/>
            <person name="Spatafora J."/>
            <person name="Veneault-Fourrey C."/>
            <person name="Henrissat B."/>
            <person name="Grigoriev I."/>
            <person name="Martin F."/>
            <person name="Perotto S."/>
        </authorList>
    </citation>
    <scope>NUCLEOTIDE SEQUENCE [LARGE SCALE GENOMIC DNA]</scope>
    <source>
        <strain evidence="3 4">E</strain>
    </source>
</reference>
<dbReference type="InterPro" id="IPR011990">
    <property type="entry name" value="TPR-like_helical_dom_sf"/>
</dbReference>
<dbReference type="OrthoDB" id="5428966at2759"/>
<feature type="region of interest" description="Disordered" evidence="1">
    <location>
        <begin position="629"/>
        <end position="657"/>
    </location>
</feature>
<dbReference type="AlphaFoldDB" id="A0A2J6T4C4"/>
<evidence type="ECO:0000256" key="1">
    <source>
        <dbReference type="SAM" id="MobiDB-lite"/>
    </source>
</evidence>
<feature type="compositionally biased region" description="Polar residues" evidence="1">
    <location>
        <begin position="413"/>
        <end position="436"/>
    </location>
</feature>
<evidence type="ECO:0000313" key="4">
    <source>
        <dbReference type="Proteomes" id="UP000235371"/>
    </source>
</evidence>
<dbReference type="InParanoid" id="A0A2J6T4C4"/>
<dbReference type="RefSeq" id="XP_024734779.1">
    <property type="nucleotide sequence ID" value="XM_024878259.1"/>
</dbReference>
<dbReference type="GeneID" id="36586336"/>
<dbReference type="STRING" id="1095630.A0A2J6T4C4"/>
<feature type="transmembrane region" description="Helical" evidence="2">
    <location>
        <begin position="878"/>
        <end position="896"/>
    </location>
</feature>
<sequence length="907" mass="102287">MSLELSPDVHRVNPYDKGRNTGLGAIPEQPHRQMDADKLTMLPRLSDIGGEAKQVMPQEMPQDDKLQSSEHLESLISMDNLAFSLYGQGKSKQAELILREALTTREKLLGKEDPLTVMSMSNLALSLHQQGKSKEAEPLFREVLTAREKLLGKEDPFTVTTISNLGLSLYGQGKSKEAEPMLREALTAREKLLGKEDPLTVMSMSNLALSLYEQGRSKEAEPIFREVLTAREKLLGKEDPLIVTNMSNLALSLYEQGKSKEAEPIFREVLIAREKLLGKEDPLIVTSMSDLALSLYQQGKSKEAEPMFQEVLTAREKLLGKEDPLTVTSMNDLALSLYEQGKSKEAELIFREVLTAREKLLGKEDPLTVTSMNDLALSLYQQGKSKEAEPMFQEVLTAREKLPGKEDPLMVLGNNNSSRYQKSTSEAELNDSGSTEKQGKDHALTGPTSPSDSEVKDIVRSQITLSDLNPAEGMLQSQEPEEHSSLSLIVETNLIKDTEIKAQDPRIEIESPRQQVNTQEPHLKSSSFLALASSLTFLVRGIFASTDLPEGITRIKWTCRCGHISHDDFPLNFERAKTFEDDFRHSQVLRRVEITNKRPGLLYEWMLLLHNVIIRPIWQYISSDSSNPGSSSSESLDNSSVDSQSSASGSNLPTLLDDSGDIGATKLSRGKRKFVLNRKPVEANRKHFLHVCIDVGRIKCLEVIELDPQDPSSDQELFRRLKTIHEKQFQRGYNFFLKLQAIRFVQFELWRHGRIDHLLENRLPKNTVEYEFLRKPGWKEGDPIHLPTLLLHLYNKPEDFGDDSAFLLRVPKRKGERLIYRPLTKENSLNNIGYGIHLQQGPAEIRFQAVVVIVAAVVAVLVSPIIDRVLGGEQLSFPWAVCGFLWGIFIALLNLWKEWFKERYGMA</sequence>
<dbReference type="PANTHER" id="PTHR46082">
    <property type="entry name" value="ATP/GTP-BINDING PROTEIN-RELATED"/>
    <property type="match status" value="1"/>
</dbReference>
<dbReference type="EMBL" id="KZ613843">
    <property type="protein sequence ID" value="PMD57875.1"/>
    <property type="molecule type" value="Genomic_DNA"/>
</dbReference>
<organism evidence="3 4">
    <name type="scientific">Hyaloscypha bicolor E</name>
    <dbReference type="NCBI Taxonomy" id="1095630"/>
    <lineage>
        <taxon>Eukaryota</taxon>
        <taxon>Fungi</taxon>
        <taxon>Dikarya</taxon>
        <taxon>Ascomycota</taxon>
        <taxon>Pezizomycotina</taxon>
        <taxon>Leotiomycetes</taxon>
        <taxon>Helotiales</taxon>
        <taxon>Hyaloscyphaceae</taxon>
        <taxon>Hyaloscypha</taxon>
        <taxon>Hyaloscypha bicolor</taxon>
    </lineage>
</organism>
<feature type="compositionally biased region" description="Basic and acidic residues" evidence="1">
    <location>
        <begin position="7"/>
        <end position="19"/>
    </location>
</feature>
<dbReference type="SUPFAM" id="SSF48452">
    <property type="entry name" value="TPR-like"/>
    <property type="match status" value="1"/>
</dbReference>
<keyword evidence="4" id="KW-1185">Reference proteome</keyword>
<accession>A0A2J6T4C4</accession>
<dbReference type="Proteomes" id="UP000235371">
    <property type="component" value="Unassembled WGS sequence"/>
</dbReference>
<dbReference type="PANTHER" id="PTHR46082:SF6">
    <property type="entry name" value="AAA+ ATPASE DOMAIN-CONTAINING PROTEIN-RELATED"/>
    <property type="match status" value="1"/>
</dbReference>
<evidence type="ECO:0000256" key="2">
    <source>
        <dbReference type="SAM" id="Phobius"/>
    </source>
</evidence>
<name>A0A2J6T4C4_9HELO</name>
<protein>
    <submittedName>
        <fullName evidence="3">TPR-like protein</fullName>
    </submittedName>
</protein>
<dbReference type="InterPro" id="IPR019734">
    <property type="entry name" value="TPR_rpt"/>
</dbReference>
<feature type="region of interest" description="Disordered" evidence="1">
    <location>
        <begin position="403"/>
        <end position="455"/>
    </location>
</feature>
<keyword evidence="2" id="KW-1133">Transmembrane helix</keyword>
<gene>
    <name evidence="3" type="ORF">K444DRAFT_592691</name>
</gene>
<proteinExistence type="predicted"/>